<keyword evidence="7 13" id="KW-0808">Transferase</keyword>
<dbReference type="GO" id="GO:0006355">
    <property type="term" value="P:regulation of DNA-templated transcription"/>
    <property type="evidence" value="ECO:0007669"/>
    <property type="project" value="InterPro"/>
</dbReference>
<gene>
    <name evidence="15" type="ORF">SAMN02745221_02087</name>
</gene>
<dbReference type="InterPro" id="IPR035926">
    <property type="entry name" value="NusB-like_sf"/>
</dbReference>
<dbReference type="CDD" id="cd02440">
    <property type="entry name" value="AdoMet_MTases"/>
    <property type="match status" value="1"/>
</dbReference>
<dbReference type="GO" id="GO:0005737">
    <property type="term" value="C:cytoplasm"/>
    <property type="evidence" value="ECO:0007669"/>
    <property type="project" value="UniProtKB-SubCell"/>
</dbReference>
<keyword evidence="16" id="KW-1185">Reference proteome</keyword>
<comment type="function">
    <text evidence="1">Specifically methylates the cytosine at position 967 (m5C967) of 16S rRNA.</text>
</comment>
<dbReference type="EC" id="2.1.1.176" evidence="3"/>
<dbReference type="NCBIfam" id="TIGR00563">
    <property type="entry name" value="rsmB"/>
    <property type="match status" value="1"/>
</dbReference>
<dbReference type="STRING" id="1123382.SAMN02745221_02087"/>
<reference evidence="16" key="1">
    <citation type="submission" date="2016-11" db="EMBL/GenBank/DDBJ databases">
        <authorList>
            <person name="Varghese N."/>
            <person name="Submissions S."/>
        </authorList>
    </citation>
    <scope>NUCLEOTIDE SEQUENCE [LARGE SCALE GENOMIC DNA]</scope>
    <source>
        <strain evidence="16">DSM 11003</strain>
    </source>
</reference>
<keyword evidence="8 13" id="KW-0949">S-adenosyl-L-methionine</keyword>
<comment type="similarity">
    <text evidence="13">Belongs to the class I-like SAM-binding methyltransferase superfamily. RsmB/NOP family.</text>
</comment>
<feature type="binding site" evidence="13">
    <location>
        <position position="318"/>
    </location>
    <ligand>
        <name>S-adenosyl-L-methionine</name>
        <dbReference type="ChEBI" id="CHEBI:59789"/>
    </ligand>
</feature>
<evidence type="ECO:0000256" key="7">
    <source>
        <dbReference type="ARBA" id="ARBA00022679"/>
    </source>
</evidence>
<dbReference type="Pfam" id="PF01029">
    <property type="entry name" value="NusB"/>
    <property type="match status" value="1"/>
</dbReference>
<dbReference type="PROSITE" id="PS51686">
    <property type="entry name" value="SAM_MT_RSMB_NOP"/>
    <property type="match status" value="1"/>
</dbReference>
<dbReference type="GO" id="GO:0003723">
    <property type="term" value="F:RNA binding"/>
    <property type="evidence" value="ECO:0007669"/>
    <property type="project" value="UniProtKB-UniRule"/>
</dbReference>
<organism evidence="15 16">
    <name type="scientific">Thermosyntropha lipolytica DSM 11003</name>
    <dbReference type="NCBI Taxonomy" id="1123382"/>
    <lineage>
        <taxon>Bacteria</taxon>
        <taxon>Bacillati</taxon>
        <taxon>Bacillota</taxon>
        <taxon>Clostridia</taxon>
        <taxon>Eubacteriales</taxon>
        <taxon>Syntrophomonadaceae</taxon>
        <taxon>Thermosyntropha</taxon>
    </lineage>
</organism>
<evidence type="ECO:0000256" key="1">
    <source>
        <dbReference type="ARBA" id="ARBA00002724"/>
    </source>
</evidence>
<sequence>MDKYSTTAVSPTRNIAAQIIYEVTENGAYANLALAKFMGASRLSKEDKNLVTEMVNGTIRMLKHLDWVLNLFLQSRIERQNPWLRTVLRLSLYQLLFMDKIPAYAAVNEGVELVRKKANPALARVANGVLRSILRNRDKIKYPEDKVSYLAVYYSHPEWMVKWWLSQMPEAECIKMMNYNNKRPNLTLRTNVLKVSRDELWESLNKEGISCRKGSLTPWDIEVEDMKISLEDTESYNKGYFYIQNPASMLAAPILKPEPGEKVYDLCAGVGGKTTHLAEMMGNKGEIIAFDLYDHKIKLLKENCQRLGIDIVTGKAEDVLQIAESPEADKVLLDAPCSGLGVLNRRSDMRWKREKKDIAPLVDLQLKLLQKAGKMVKNGGFLLYSTCTINQEENEKVVEEFLHKNPHFEMVPFADRISFFSLDEKDLKAAAQGMLTIYSGKYNTDGMFYALMRRQDNY</sequence>
<dbReference type="AlphaFoldDB" id="A0A1M5RQZ5"/>
<name>A0A1M5RQZ5_9FIRM</name>
<dbReference type="PANTHER" id="PTHR22807">
    <property type="entry name" value="NOP2 YEAST -RELATED NOL1/NOP2/FMU SUN DOMAIN-CONTAINING"/>
    <property type="match status" value="1"/>
</dbReference>
<evidence type="ECO:0000256" key="5">
    <source>
        <dbReference type="ARBA" id="ARBA00022552"/>
    </source>
</evidence>
<keyword evidence="9 13" id="KW-0694">RNA-binding</keyword>
<dbReference type="Gene3D" id="1.10.940.10">
    <property type="entry name" value="NusB-like"/>
    <property type="match status" value="1"/>
</dbReference>
<comment type="caution">
    <text evidence="13">Lacks conserved residue(s) required for the propagation of feature annotation.</text>
</comment>
<dbReference type="RefSeq" id="WP_073093464.1">
    <property type="nucleotide sequence ID" value="NZ_FQWY01000055.1"/>
</dbReference>
<dbReference type="Gene3D" id="3.40.50.150">
    <property type="entry name" value="Vaccinia Virus protein VP39"/>
    <property type="match status" value="1"/>
</dbReference>
<dbReference type="InterPro" id="IPR054728">
    <property type="entry name" value="RsmB-like_ferredoxin"/>
</dbReference>
<comment type="subcellular location">
    <subcellularLocation>
        <location evidence="2">Cytoplasm</location>
    </subcellularLocation>
</comment>
<dbReference type="FunFam" id="3.40.50.150:FF:000022">
    <property type="entry name" value="Ribosomal RNA small subunit methyltransferase B"/>
    <property type="match status" value="1"/>
</dbReference>
<evidence type="ECO:0000256" key="3">
    <source>
        <dbReference type="ARBA" id="ARBA00012140"/>
    </source>
</evidence>
<evidence type="ECO:0000256" key="13">
    <source>
        <dbReference type="PROSITE-ProRule" id="PRU01023"/>
    </source>
</evidence>
<evidence type="ECO:0000256" key="10">
    <source>
        <dbReference type="ARBA" id="ARBA00030399"/>
    </source>
</evidence>
<dbReference type="InterPro" id="IPR023267">
    <property type="entry name" value="RCMT"/>
</dbReference>
<dbReference type="InterPro" id="IPR049560">
    <property type="entry name" value="MeTrfase_RsmB-F_NOP2_cat"/>
</dbReference>
<dbReference type="SUPFAM" id="SSF53335">
    <property type="entry name" value="S-adenosyl-L-methionine-dependent methyltransferases"/>
    <property type="match status" value="1"/>
</dbReference>
<evidence type="ECO:0000256" key="2">
    <source>
        <dbReference type="ARBA" id="ARBA00004496"/>
    </source>
</evidence>
<dbReference type="NCBIfam" id="NF011494">
    <property type="entry name" value="PRK14902.1"/>
    <property type="match status" value="1"/>
</dbReference>
<dbReference type="InterPro" id="IPR004573">
    <property type="entry name" value="rRNA_ssu_MeTfrase_B"/>
</dbReference>
<evidence type="ECO:0000256" key="8">
    <source>
        <dbReference type="ARBA" id="ARBA00022691"/>
    </source>
</evidence>
<comment type="catalytic activity">
    <reaction evidence="12">
        <text>cytidine(967) in 16S rRNA + S-adenosyl-L-methionine = 5-methylcytidine(967) in 16S rRNA + S-adenosyl-L-homocysteine + H(+)</text>
        <dbReference type="Rhea" id="RHEA:42748"/>
        <dbReference type="Rhea" id="RHEA-COMP:10219"/>
        <dbReference type="Rhea" id="RHEA-COMP:10220"/>
        <dbReference type="ChEBI" id="CHEBI:15378"/>
        <dbReference type="ChEBI" id="CHEBI:57856"/>
        <dbReference type="ChEBI" id="CHEBI:59789"/>
        <dbReference type="ChEBI" id="CHEBI:74483"/>
        <dbReference type="ChEBI" id="CHEBI:82748"/>
        <dbReference type="EC" id="2.1.1.176"/>
    </reaction>
</comment>
<evidence type="ECO:0000313" key="16">
    <source>
        <dbReference type="Proteomes" id="UP000242329"/>
    </source>
</evidence>
<evidence type="ECO:0000256" key="9">
    <source>
        <dbReference type="ARBA" id="ARBA00022884"/>
    </source>
</evidence>
<dbReference type="Pfam" id="PF01189">
    <property type="entry name" value="Methyltr_RsmB-F"/>
    <property type="match status" value="1"/>
</dbReference>
<feature type="domain" description="SAM-dependent MTase RsmB/NOP-type" evidence="14">
    <location>
        <begin position="176"/>
        <end position="455"/>
    </location>
</feature>
<dbReference type="PRINTS" id="PR02008">
    <property type="entry name" value="RCMTFAMILY"/>
</dbReference>
<protein>
    <recommendedName>
        <fullName evidence="3">16S rRNA (cytosine(967)-C(5))-methyltransferase</fullName>
        <ecNumber evidence="3">2.1.1.176</ecNumber>
    </recommendedName>
    <alternativeName>
        <fullName evidence="10">16S rRNA m5C967 methyltransferase</fullName>
    </alternativeName>
    <alternativeName>
        <fullName evidence="11">rRNA (cytosine-C(5)-)-methyltransferase RsmB</fullName>
    </alternativeName>
</protein>
<evidence type="ECO:0000256" key="11">
    <source>
        <dbReference type="ARBA" id="ARBA00031088"/>
    </source>
</evidence>
<evidence type="ECO:0000256" key="6">
    <source>
        <dbReference type="ARBA" id="ARBA00022603"/>
    </source>
</evidence>
<dbReference type="OrthoDB" id="9810297at2"/>
<dbReference type="Gene3D" id="3.30.70.1170">
    <property type="entry name" value="Sun protein, domain 3"/>
    <property type="match status" value="1"/>
</dbReference>
<evidence type="ECO:0000256" key="4">
    <source>
        <dbReference type="ARBA" id="ARBA00022490"/>
    </source>
</evidence>
<keyword evidence="6 13" id="KW-0489">Methyltransferase</keyword>
<dbReference type="EMBL" id="FQWY01000055">
    <property type="protein sequence ID" value="SHH28646.1"/>
    <property type="molecule type" value="Genomic_DNA"/>
</dbReference>
<keyword evidence="4" id="KW-0963">Cytoplasm</keyword>
<proteinExistence type="inferred from homology"/>
<evidence type="ECO:0000259" key="14">
    <source>
        <dbReference type="PROSITE" id="PS51686"/>
    </source>
</evidence>
<accession>A0A1M5RQZ5</accession>
<evidence type="ECO:0000313" key="15">
    <source>
        <dbReference type="EMBL" id="SHH28646.1"/>
    </source>
</evidence>
<feature type="binding site" evidence="13">
    <location>
        <position position="334"/>
    </location>
    <ligand>
        <name>S-adenosyl-L-methionine</name>
        <dbReference type="ChEBI" id="CHEBI:59789"/>
    </ligand>
</feature>
<dbReference type="InterPro" id="IPR006027">
    <property type="entry name" value="NusB_RsmB_TIM44"/>
</dbReference>
<dbReference type="InterPro" id="IPR001678">
    <property type="entry name" value="MeTrfase_RsmB-F_NOP2_dom"/>
</dbReference>
<dbReference type="InterPro" id="IPR029063">
    <property type="entry name" value="SAM-dependent_MTases_sf"/>
</dbReference>
<feature type="active site" description="Nucleophile" evidence="13">
    <location>
        <position position="387"/>
    </location>
</feature>
<keyword evidence="5" id="KW-0698">rRNA processing</keyword>
<evidence type="ECO:0000256" key="12">
    <source>
        <dbReference type="ARBA" id="ARBA00047283"/>
    </source>
</evidence>
<dbReference type="PANTHER" id="PTHR22807:SF53">
    <property type="entry name" value="RIBOSOMAL RNA SMALL SUBUNIT METHYLTRANSFERASE B-RELATED"/>
    <property type="match status" value="1"/>
</dbReference>
<feature type="binding site" evidence="13">
    <location>
        <position position="291"/>
    </location>
    <ligand>
        <name>S-adenosyl-L-methionine</name>
        <dbReference type="ChEBI" id="CHEBI:59789"/>
    </ligand>
</feature>
<dbReference type="Pfam" id="PF22458">
    <property type="entry name" value="RsmF-B_ferredox"/>
    <property type="match status" value="1"/>
</dbReference>
<dbReference type="SUPFAM" id="SSF48013">
    <property type="entry name" value="NusB-like"/>
    <property type="match status" value="1"/>
</dbReference>
<dbReference type="GO" id="GO:0008649">
    <property type="term" value="F:rRNA methyltransferase activity"/>
    <property type="evidence" value="ECO:0007669"/>
    <property type="project" value="InterPro"/>
</dbReference>
<dbReference type="Proteomes" id="UP000242329">
    <property type="component" value="Unassembled WGS sequence"/>
</dbReference>